<feature type="domain" description="1-deoxy-D-xylulose 5-phosphate reductoisomerase N-terminal" evidence="10">
    <location>
        <begin position="4"/>
        <end position="129"/>
    </location>
</feature>
<organism evidence="13 14">
    <name type="scientific">Schwartzia succinivorans DSM 10502</name>
    <dbReference type="NCBI Taxonomy" id="1123243"/>
    <lineage>
        <taxon>Bacteria</taxon>
        <taxon>Bacillati</taxon>
        <taxon>Bacillota</taxon>
        <taxon>Negativicutes</taxon>
        <taxon>Selenomonadales</taxon>
        <taxon>Selenomonadaceae</taxon>
        <taxon>Schwartzia</taxon>
    </lineage>
</organism>
<keyword evidence="7 9" id="KW-0414">Isoprene biosynthesis</keyword>
<feature type="binding site" evidence="9">
    <location>
        <position position="12"/>
    </location>
    <ligand>
        <name>NADPH</name>
        <dbReference type="ChEBI" id="CHEBI:57783"/>
    </ligand>
</feature>
<feature type="binding site" evidence="9">
    <location>
        <position position="149"/>
    </location>
    <ligand>
        <name>Mn(2+)</name>
        <dbReference type="ChEBI" id="CHEBI:29035"/>
    </ligand>
</feature>
<comment type="similarity">
    <text evidence="2 9">Belongs to the DXR family.</text>
</comment>
<feature type="binding site" evidence="9">
    <location>
        <position position="149"/>
    </location>
    <ligand>
        <name>1-deoxy-D-xylulose 5-phosphate</name>
        <dbReference type="ChEBI" id="CHEBI:57792"/>
    </ligand>
</feature>
<dbReference type="PIRSF" id="PIRSF006205">
    <property type="entry name" value="Dxp_reductismrs"/>
    <property type="match status" value="1"/>
</dbReference>
<evidence type="ECO:0000259" key="12">
    <source>
        <dbReference type="Pfam" id="PF13288"/>
    </source>
</evidence>
<dbReference type="Gene3D" id="3.40.50.720">
    <property type="entry name" value="NAD(P)-binding Rossmann-like Domain"/>
    <property type="match status" value="1"/>
</dbReference>
<gene>
    <name evidence="9" type="primary">dxr</name>
    <name evidence="13" type="ORF">SAMN02745190_01113</name>
</gene>
<keyword evidence="9" id="KW-0460">Magnesium</keyword>
<feature type="binding site" evidence="9">
    <location>
        <position position="148"/>
    </location>
    <ligand>
        <name>1-deoxy-D-xylulose 5-phosphate</name>
        <dbReference type="ChEBI" id="CHEBI:57792"/>
    </ligand>
</feature>
<feature type="binding site" evidence="9">
    <location>
        <position position="202"/>
    </location>
    <ligand>
        <name>NADPH</name>
        <dbReference type="ChEBI" id="CHEBI:57783"/>
    </ligand>
</feature>
<feature type="binding site" evidence="9">
    <location>
        <position position="209"/>
    </location>
    <ligand>
        <name>1-deoxy-D-xylulose 5-phosphate</name>
        <dbReference type="ChEBI" id="CHEBI:57792"/>
    </ligand>
</feature>
<feature type="binding site" evidence="9">
    <location>
        <position position="173"/>
    </location>
    <ligand>
        <name>1-deoxy-D-xylulose 5-phosphate</name>
        <dbReference type="ChEBI" id="CHEBI:57792"/>
    </ligand>
</feature>
<evidence type="ECO:0000256" key="8">
    <source>
        <dbReference type="ARBA" id="ARBA00048543"/>
    </source>
</evidence>
<dbReference type="InterPro" id="IPR036291">
    <property type="entry name" value="NAD(P)-bd_dom_sf"/>
</dbReference>
<keyword evidence="3 9" id="KW-0479">Metal-binding</keyword>
<dbReference type="InterPro" id="IPR013644">
    <property type="entry name" value="DXP_reductoisomerase_C"/>
</dbReference>
<dbReference type="NCBIfam" id="TIGR00243">
    <property type="entry name" value="Dxr"/>
    <property type="match status" value="1"/>
</dbReference>
<feature type="binding site" evidence="9">
    <location>
        <position position="218"/>
    </location>
    <ligand>
        <name>Mn(2+)</name>
        <dbReference type="ChEBI" id="CHEBI:29035"/>
    </ligand>
</feature>
<dbReference type="GO" id="GO:0030604">
    <property type="term" value="F:1-deoxy-D-xylulose-5-phosphate reductoisomerase activity"/>
    <property type="evidence" value="ECO:0007669"/>
    <property type="project" value="UniProtKB-UniRule"/>
</dbReference>
<dbReference type="Pfam" id="PF13288">
    <property type="entry name" value="DXPR_C"/>
    <property type="match status" value="1"/>
</dbReference>
<comment type="caution">
    <text evidence="9">Lacks conserved residue(s) required for the propagation of feature annotation.</text>
</comment>
<dbReference type="GO" id="GO:0016853">
    <property type="term" value="F:isomerase activity"/>
    <property type="evidence" value="ECO:0007669"/>
    <property type="project" value="UniProtKB-KW"/>
</dbReference>
<evidence type="ECO:0000256" key="2">
    <source>
        <dbReference type="ARBA" id="ARBA00006825"/>
    </source>
</evidence>
<evidence type="ECO:0000259" key="11">
    <source>
        <dbReference type="Pfam" id="PF08436"/>
    </source>
</evidence>
<dbReference type="InterPro" id="IPR036169">
    <property type="entry name" value="DXPR_C_sf"/>
</dbReference>
<dbReference type="UniPathway" id="UPA00056">
    <property type="reaction ID" value="UER00092"/>
</dbReference>
<feature type="binding site" evidence="9">
    <location>
        <position position="196"/>
    </location>
    <ligand>
        <name>1-deoxy-D-xylulose 5-phosphate</name>
        <dbReference type="ChEBI" id="CHEBI:57792"/>
    </ligand>
</feature>
<dbReference type="PANTHER" id="PTHR30525">
    <property type="entry name" value="1-DEOXY-D-XYLULOSE 5-PHOSPHATE REDUCTOISOMERASE"/>
    <property type="match status" value="1"/>
</dbReference>
<feature type="binding site" evidence="9">
    <location>
        <position position="122"/>
    </location>
    <ligand>
        <name>1-deoxy-D-xylulose 5-phosphate</name>
        <dbReference type="ChEBI" id="CHEBI:57792"/>
    </ligand>
</feature>
<evidence type="ECO:0000256" key="9">
    <source>
        <dbReference type="HAMAP-Rule" id="MF_00183"/>
    </source>
</evidence>
<feature type="binding site" evidence="9">
    <location>
        <position position="214"/>
    </location>
    <ligand>
        <name>1-deoxy-D-xylulose 5-phosphate</name>
        <dbReference type="ChEBI" id="CHEBI:57792"/>
    </ligand>
</feature>
<feature type="binding site" evidence="9">
    <location>
        <position position="218"/>
    </location>
    <ligand>
        <name>1-deoxy-D-xylulose 5-phosphate</name>
        <dbReference type="ChEBI" id="CHEBI:57792"/>
    </ligand>
</feature>
<dbReference type="Proteomes" id="UP000184404">
    <property type="component" value="Unassembled WGS sequence"/>
</dbReference>
<dbReference type="HAMAP" id="MF_00183">
    <property type="entry name" value="DXP_reductoisom"/>
    <property type="match status" value="1"/>
</dbReference>
<evidence type="ECO:0000256" key="1">
    <source>
        <dbReference type="ARBA" id="ARBA00005094"/>
    </source>
</evidence>
<dbReference type="SUPFAM" id="SSF69055">
    <property type="entry name" value="1-deoxy-D-xylulose-5-phosphate reductoisomerase, C-terminal domain"/>
    <property type="match status" value="1"/>
</dbReference>
<feature type="binding site" evidence="9">
    <location>
        <position position="10"/>
    </location>
    <ligand>
        <name>NADPH</name>
        <dbReference type="ChEBI" id="CHEBI:57783"/>
    </ligand>
</feature>
<dbReference type="OrthoDB" id="9806546at2"/>
<dbReference type="InterPro" id="IPR003821">
    <property type="entry name" value="DXP_reductoisomerase"/>
</dbReference>
<accession>A0A1M4W618</accession>
<keyword evidence="14" id="KW-1185">Reference proteome</keyword>
<dbReference type="GO" id="GO:0051484">
    <property type="term" value="P:isopentenyl diphosphate biosynthetic process, methylerythritol 4-phosphate pathway involved in terpenoid biosynthetic process"/>
    <property type="evidence" value="ECO:0007669"/>
    <property type="project" value="UniProtKB-ARBA"/>
</dbReference>
<evidence type="ECO:0000256" key="3">
    <source>
        <dbReference type="ARBA" id="ARBA00022723"/>
    </source>
</evidence>
<feature type="binding site" evidence="9">
    <location>
        <position position="215"/>
    </location>
    <ligand>
        <name>1-deoxy-D-xylulose 5-phosphate</name>
        <dbReference type="ChEBI" id="CHEBI:57792"/>
    </ligand>
</feature>
<comment type="cofactor">
    <cofactor evidence="9">
        <name>Mg(2+)</name>
        <dbReference type="ChEBI" id="CHEBI:18420"/>
    </cofactor>
    <cofactor evidence="9">
        <name>Mn(2+)</name>
        <dbReference type="ChEBI" id="CHEBI:29035"/>
    </cofactor>
</comment>
<feature type="binding site" evidence="9">
    <location>
        <position position="11"/>
    </location>
    <ligand>
        <name>NADPH</name>
        <dbReference type="ChEBI" id="CHEBI:57783"/>
    </ligand>
</feature>
<evidence type="ECO:0000259" key="10">
    <source>
        <dbReference type="Pfam" id="PF02670"/>
    </source>
</evidence>
<dbReference type="PANTHER" id="PTHR30525:SF0">
    <property type="entry name" value="1-DEOXY-D-XYLULOSE 5-PHOSPHATE REDUCTOISOMERASE, CHLOROPLASTIC"/>
    <property type="match status" value="1"/>
</dbReference>
<dbReference type="STRING" id="1123243.SAMN02745190_01113"/>
<dbReference type="SUPFAM" id="SSF55347">
    <property type="entry name" value="Glyceraldehyde-3-phosphate dehydrogenase-like, C-terminal domain"/>
    <property type="match status" value="1"/>
</dbReference>
<dbReference type="Gene3D" id="1.10.1740.10">
    <property type="match status" value="1"/>
</dbReference>
<feature type="binding site" evidence="9">
    <location>
        <position position="123"/>
    </location>
    <ligand>
        <name>NADPH</name>
        <dbReference type="ChEBI" id="CHEBI:57783"/>
    </ligand>
</feature>
<feature type="domain" description="DXP reductoisomerase C-terminal" evidence="12">
    <location>
        <begin position="258"/>
        <end position="374"/>
    </location>
</feature>
<evidence type="ECO:0000313" key="13">
    <source>
        <dbReference type="EMBL" id="SHE76666.1"/>
    </source>
</evidence>
<dbReference type="InterPro" id="IPR026877">
    <property type="entry name" value="DXPR_C"/>
</dbReference>
<comment type="pathway">
    <text evidence="1 9">Isoprenoid biosynthesis; isopentenyl diphosphate biosynthesis via DXP pathway; isopentenyl diphosphate from 1-deoxy-D-xylulose 5-phosphate: step 1/6.</text>
</comment>
<dbReference type="NCBIfam" id="NF009114">
    <property type="entry name" value="PRK12464.1"/>
    <property type="match status" value="1"/>
</dbReference>
<evidence type="ECO:0000256" key="5">
    <source>
        <dbReference type="ARBA" id="ARBA00023002"/>
    </source>
</evidence>
<dbReference type="Pfam" id="PF02670">
    <property type="entry name" value="DXP_reductoisom"/>
    <property type="match status" value="1"/>
</dbReference>
<feature type="binding site" evidence="9">
    <location>
        <position position="147"/>
    </location>
    <ligand>
        <name>Mn(2+)</name>
        <dbReference type="ChEBI" id="CHEBI:29035"/>
    </ligand>
</feature>
<keyword evidence="13" id="KW-0413">Isomerase</keyword>
<dbReference type="FunFam" id="3.40.50.720:FF:000045">
    <property type="entry name" value="1-deoxy-D-xylulose 5-phosphate reductoisomerase"/>
    <property type="match status" value="1"/>
</dbReference>
<keyword evidence="6 9" id="KW-0464">Manganese</keyword>
<dbReference type="EMBL" id="FQUG01000004">
    <property type="protein sequence ID" value="SHE76666.1"/>
    <property type="molecule type" value="Genomic_DNA"/>
</dbReference>
<evidence type="ECO:0000313" key="14">
    <source>
        <dbReference type="Proteomes" id="UP000184404"/>
    </source>
</evidence>
<dbReference type="AlphaFoldDB" id="A0A1M4W618"/>
<dbReference type="EC" id="1.1.1.267" evidence="9"/>
<reference evidence="13 14" key="1">
    <citation type="submission" date="2016-11" db="EMBL/GenBank/DDBJ databases">
        <authorList>
            <person name="Jaros S."/>
            <person name="Januszkiewicz K."/>
            <person name="Wedrychowicz H."/>
        </authorList>
    </citation>
    <scope>NUCLEOTIDE SEQUENCE [LARGE SCALE GENOMIC DNA]</scope>
    <source>
        <strain evidence="13 14">DSM 10502</strain>
    </source>
</reference>
<feature type="binding site" evidence="9">
    <location>
        <position position="13"/>
    </location>
    <ligand>
        <name>NADPH</name>
        <dbReference type="ChEBI" id="CHEBI:57783"/>
    </ligand>
</feature>
<keyword evidence="5 9" id="KW-0560">Oxidoreductase</keyword>
<dbReference type="InterPro" id="IPR013512">
    <property type="entry name" value="DXP_reductoisomerase_N"/>
</dbReference>
<evidence type="ECO:0000256" key="6">
    <source>
        <dbReference type="ARBA" id="ARBA00023211"/>
    </source>
</evidence>
<proteinExistence type="inferred from homology"/>
<dbReference type="SUPFAM" id="SSF51735">
    <property type="entry name" value="NAD(P)-binding Rossmann-fold domains"/>
    <property type="match status" value="1"/>
</dbReference>
<comment type="catalytic activity">
    <reaction evidence="8">
        <text>2-C-methyl-D-erythritol 4-phosphate + NADP(+) = 1-deoxy-D-xylulose 5-phosphate + NADPH + H(+)</text>
        <dbReference type="Rhea" id="RHEA:13717"/>
        <dbReference type="ChEBI" id="CHEBI:15378"/>
        <dbReference type="ChEBI" id="CHEBI:57783"/>
        <dbReference type="ChEBI" id="CHEBI:57792"/>
        <dbReference type="ChEBI" id="CHEBI:58262"/>
        <dbReference type="ChEBI" id="CHEBI:58349"/>
        <dbReference type="EC" id="1.1.1.267"/>
    </reaction>
    <physiologicalReaction direction="right-to-left" evidence="8">
        <dbReference type="Rhea" id="RHEA:13719"/>
    </physiologicalReaction>
</comment>
<dbReference type="RefSeq" id="WP_072935197.1">
    <property type="nucleotide sequence ID" value="NZ_FQUG01000004.1"/>
</dbReference>
<name>A0A1M4W618_9FIRM</name>
<evidence type="ECO:0000256" key="4">
    <source>
        <dbReference type="ARBA" id="ARBA00022857"/>
    </source>
</evidence>
<feature type="domain" description="1-deoxy-D-xylulose 5-phosphate reductoisomerase C-terminal" evidence="11">
    <location>
        <begin position="143"/>
        <end position="226"/>
    </location>
</feature>
<feature type="binding site" evidence="9">
    <location>
        <position position="121"/>
    </location>
    <ligand>
        <name>NADPH</name>
        <dbReference type="ChEBI" id="CHEBI:57783"/>
    </ligand>
</feature>
<sequence>MKNIAILGSTGSIGTQTLDVVRRNPDEFHVSVIAANSSDEMLEKQIEEFSPEAAVLFDSAAAARLRSRYTGKTKILDGKQGLIDGAVYPDVDTVVTSLMGFAGLAPTLAALDAGKNIALANKETLVVAGELVMRRAEEKGVSILPVDSEHCALFQCLVGEKRDTVEKLILTASGGPFRGKKQEELKNVSIKDCLSHPTWSMGKKITVDSATLVNKGLEVIEAHWLYNMPYEKIDVVVHPQSIVHSMVAFHDGAVMAQLGMPDMRLPIQYALTYPNRLTSAFPRLDFSEISSLTFEQPDTDTFRGLKLAYEAGMTGGTMPCILNGANEEAVAAFLQGKIGFLDIYELIEQAMNKREVKYAPTYELLCEEDEWAREFVKARIAGK</sequence>
<dbReference type="GO" id="GO:0030145">
    <property type="term" value="F:manganese ion binding"/>
    <property type="evidence" value="ECO:0007669"/>
    <property type="project" value="TreeGrafter"/>
</dbReference>
<dbReference type="Pfam" id="PF08436">
    <property type="entry name" value="DXP_redisom_C"/>
    <property type="match status" value="1"/>
</dbReference>
<dbReference type="GO" id="GO:0070402">
    <property type="term" value="F:NADPH binding"/>
    <property type="evidence" value="ECO:0007669"/>
    <property type="project" value="InterPro"/>
</dbReference>
<comment type="function">
    <text evidence="9">Catalyzes the NADPH-dependent rearrangement and reduction of 1-deoxy-D-xylulose-5-phosphate (DXP) to 2-C-methyl-D-erythritol 4-phosphate (MEP).</text>
</comment>
<protein>
    <recommendedName>
        <fullName evidence="9">1-deoxy-D-xylulose 5-phosphate reductoisomerase</fullName>
        <shortName evidence="9">DXP reductoisomerase</shortName>
        <ecNumber evidence="9">1.1.1.267</ecNumber>
    </recommendedName>
    <alternativeName>
        <fullName evidence="9">1-deoxyxylulose-5-phosphate reductoisomerase</fullName>
    </alternativeName>
    <alternativeName>
        <fullName evidence="9">2-C-methyl-D-erythritol 4-phosphate synthase</fullName>
    </alternativeName>
</protein>
<keyword evidence="4 9" id="KW-0521">NADP</keyword>
<evidence type="ECO:0000256" key="7">
    <source>
        <dbReference type="ARBA" id="ARBA00023229"/>
    </source>
</evidence>